<accession>A0A8D9CSJ6</accession>
<sequence>MNSQSNLPAFSASFVGGRMRPRRLFGDLFSSSVPSWGEVPEANNEAVPMASLRQNQEEIFNFSINGGSNEVAVFEAYMEAGFRGSIPSLIDEVSSYFGFSPSQLTLLTWRTLIAIQVLGEFYGISFGVHDVLYFYYFAPLASKQ</sequence>
<dbReference type="PANTHER" id="PTHR31099:SF24">
    <property type="entry name" value="AMINOTRANSFERASE-LIKE PLANT MOBILE DOMAIN-CONTAINING PROTEIN"/>
    <property type="match status" value="1"/>
</dbReference>
<proteinExistence type="predicted"/>
<dbReference type="PANTHER" id="PTHR31099">
    <property type="entry name" value="OS06G0165300 PROTEIN"/>
    <property type="match status" value="1"/>
</dbReference>
<evidence type="ECO:0000313" key="2">
    <source>
        <dbReference type="Proteomes" id="UP000694005"/>
    </source>
</evidence>
<dbReference type="AlphaFoldDB" id="A0A8D9CSJ6"/>
<gene>
    <name evidence="1" type="ORF">BRAPAZ1V2_A09P30680.2</name>
</gene>
<reference evidence="1 2" key="1">
    <citation type="submission" date="2021-07" db="EMBL/GenBank/DDBJ databases">
        <authorList>
            <consortium name="Genoscope - CEA"/>
            <person name="William W."/>
        </authorList>
    </citation>
    <scope>NUCLEOTIDE SEQUENCE [LARGE SCALE GENOMIC DNA]</scope>
</reference>
<organism evidence="1 2">
    <name type="scientific">Brassica campestris</name>
    <name type="common">Field mustard</name>
    <dbReference type="NCBI Taxonomy" id="3711"/>
    <lineage>
        <taxon>Eukaryota</taxon>
        <taxon>Viridiplantae</taxon>
        <taxon>Streptophyta</taxon>
        <taxon>Embryophyta</taxon>
        <taxon>Tracheophyta</taxon>
        <taxon>Spermatophyta</taxon>
        <taxon>Magnoliopsida</taxon>
        <taxon>eudicotyledons</taxon>
        <taxon>Gunneridae</taxon>
        <taxon>Pentapetalae</taxon>
        <taxon>rosids</taxon>
        <taxon>malvids</taxon>
        <taxon>Brassicales</taxon>
        <taxon>Brassicaceae</taxon>
        <taxon>Brassiceae</taxon>
        <taxon>Brassica</taxon>
    </lineage>
</organism>
<evidence type="ECO:0000313" key="1">
    <source>
        <dbReference type="EMBL" id="CAG7862601.1"/>
    </source>
</evidence>
<dbReference type="Gramene" id="A09p30680.2_BraZ1">
    <property type="protein sequence ID" value="A09p30680.2_BraZ1.CDS"/>
    <property type="gene ID" value="A09g30680.2_BraZ1"/>
</dbReference>
<name>A0A8D9CSJ6_BRACM</name>
<protein>
    <submittedName>
        <fullName evidence="1">Uncharacterized protein</fullName>
    </submittedName>
</protein>
<feature type="non-terminal residue" evidence="1">
    <location>
        <position position="1"/>
    </location>
</feature>
<dbReference type="Proteomes" id="UP000694005">
    <property type="component" value="Chromosome A09"/>
</dbReference>
<dbReference type="EMBL" id="LS974625">
    <property type="protein sequence ID" value="CAG7862601.1"/>
    <property type="molecule type" value="Genomic_DNA"/>
</dbReference>